<dbReference type="InterPro" id="IPR050346">
    <property type="entry name" value="FMO-like"/>
</dbReference>
<keyword evidence="7" id="KW-1185">Reference proteome</keyword>
<comment type="similarity">
    <text evidence="1">Belongs to the TRIAP1/MDM35 family.</text>
</comment>
<dbReference type="Gene3D" id="3.50.50.60">
    <property type="entry name" value="FAD/NAD(P)-binding domain"/>
    <property type="match status" value="2"/>
</dbReference>
<evidence type="ECO:0000256" key="5">
    <source>
        <dbReference type="ARBA" id="ARBA00023157"/>
    </source>
</evidence>
<evidence type="ECO:0000313" key="7">
    <source>
        <dbReference type="Proteomes" id="UP000697127"/>
    </source>
</evidence>
<evidence type="ECO:0000256" key="2">
    <source>
        <dbReference type="ARBA" id="ARBA00022630"/>
    </source>
</evidence>
<keyword evidence="3" id="KW-0274">FAD</keyword>
<evidence type="ECO:0000256" key="3">
    <source>
        <dbReference type="ARBA" id="ARBA00022827"/>
    </source>
</evidence>
<organism evidence="6 7">
    <name type="scientific">Pichia californica</name>
    <dbReference type="NCBI Taxonomy" id="460514"/>
    <lineage>
        <taxon>Eukaryota</taxon>
        <taxon>Fungi</taxon>
        <taxon>Dikarya</taxon>
        <taxon>Ascomycota</taxon>
        <taxon>Saccharomycotina</taxon>
        <taxon>Pichiomycetes</taxon>
        <taxon>Pichiales</taxon>
        <taxon>Pichiaceae</taxon>
        <taxon>Pichia</taxon>
    </lineage>
</organism>
<dbReference type="SUPFAM" id="SSF51905">
    <property type="entry name" value="FAD/NAD(P)-binding domain"/>
    <property type="match status" value="2"/>
</dbReference>
<name>A0A9P6WR21_9ASCO</name>
<evidence type="ECO:0000256" key="1">
    <source>
        <dbReference type="ARBA" id="ARBA00006196"/>
    </source>
</evidence>
<comment type="caution">
    <text evidence="6">The sequence shown here is derived from an EMBL/GenBank/DDBJ whole genome shotgun (WGS) entry which is preliminary data.</text>
</comment>
<keyword evidence="5" id="KW-1015">Disulfide bond</keyword>
<dbReference type="Pfam" id="PF05254">
    <property type="entry name" value="UPF0203"/>
    <property type="match status" value="1"/>
</dbReference>
<keyword evidence="2" id="KW-0285">Flavoprotein</keyword>
<keyword evidence="4" id="KW-0560">Oxidoreductase</keyword>
<dbReference type="OrthoDB" id="66881at2759"/>
<dbReference type="PROSITE" id="PS51808">
    <property type="entry name" value="CHCH"/>
    <property type="match status" value="1"/>
</dbReference>
<evidence type="ECO:0000256" key="4">
    <source>
        <dbReference type="ARBA" id="ARBA00023002"/>
    </source>
</evidence>
<dbReference type="PANTHER" id="PTHR23023">
    <property type="entry name" value="DIMETHYLANILINE MONOOXYGENASE"/>
    <property type="match status" value="1"/>
</dbReference>
<reference evidence="6" key="1">
    <citation type="submission" date="2020-11" db="EMBL/GenBank/DDBJ databases">
        <title>Kefir isolates.</title>
        <authorList>
            <person name="Marcisauskas S."/>
            <person name="Kim Y."/>
            <person name="Blasche S."/>
        </authorList>
    </citation>
    <scope>NUCLEOTIDE SEQUENCE</scope>
    <source>
        <strain evidence="6">Olga-1</strain>
    </source>
</reference>
<gene>
    <name evidence="6" type="ORF">C6P40_002595</name>
</gene>
<sequence length="615" mass="71623">MSTSFAPECNELKQKYDTCFNTWYSDKFLKGEGLHNECEDFWVQYKECIEVHLVKNGIKPLLDDVRKELPFENDDFNIKKIAIIGSGPGGLTTLNELLHTDKNGNSTLINPSSNSIYPNNPAFDEIVVFEQNDKIGGVWNYSKETDLNFSKFLNNNLNNNDYSKPENLRPHLFDINNEELKNLKNSDKSNPIIIKSSPELYEKYNKLLWNKSGVYDNLFTNIPQNLMRFSTSFNDSINKSNSKIYEPFTTHENVLNYLNDYVLKYDLLKYIRFNSSVEKVYKEDNKWFISVCKFNNELKNFEFYTEKFDAVVISIGRFNIPFYPKIQGMKEFTLNNPNIIIHSKLFRKSNDLINKKVLIVGSSVSALDIAQYLLPICELHISSNSKTISIAAADDDDDNDDKKQNKKWSEKIFSDNSLNWKKHGRILKFDNINNLIEFEDGTIEEKFDKIIFCTGYHLYYPFLDIPENENKEYISISSGFDDNNNYAMTKVDNLYLYTFTISDPTLCHTGIAHNPLFFLTSEANAISIAGVWSNNKKLPSIEIQREFIKNRFKGKKFGFQVYDETSIRDLINECYKLSPNNRFNFLPYINDGEIKKSKEILTKLFYKFSNKELNN</sequence>
<dbReference type="AlphaFoldDB" id="A0A9P6WR21"/>
<evidence type="ECO:0000313" key="6">
    <source>
        <dbReference type="EMBL" id="KAG0690503.1"/>
    </source>
</evidence>
<proteinExistence type="inferred from homology"/>
<dbReference type="InterPro" id="IPR036188">
    <property type="entry name" value="FAD/NAD-bd_sf"/>
</dbReference>
<dbReference type="Proteomes" id="UP000697127">
    <property type="component" value="Unassembled WGS sequence"/>
</dbReference>
<accession>A0A9P6WR21</accession>
<protein>
    <submittedName>
        <fullName evidence="6">Uncharacterized protein</fullName>
    </submittedName>
</protein>
<dbReference type="InterPro" id="IPR007918">
    <property type="entry name" value="MDM35_apoptosis"/>
</dbReference>
<dbReference type="EMBL" id="PUHW01000029">
    <property type="protein sequence ID" value="KAG0690503.1"/>
    <property type="molecule type" value="Genomic_DNA"/>
</dbReference>
<dbReference type="Pfam" id="PF13738">
    <property type="entry name" value="Pyr_redox_3"/>
    <property type="match status" value="1"/>
</dbReference>
<dbReference type="GO" id="GO:0016491">
    <property type="term" value="F:oxidoreductase activity"/>
    <property type="evidence" value="ECO:0007669"/>
    <property type="project" value="UniProtKB-KW"/>
</dbReference>